<feature type="region of interest" description="Disordered" evidence="8">
    <location>
        <begin position="1"/>
        <end position="26"/>
    </location>
</feature>
<keyword evidence="11" id="KW-1185">Reference proteome</keyword>
<organism evidence="10 11">
    <name type="scientific">Euphydryas editha</name>
    <name type="common">Edith's checkerspot</name>
    <dbReference type="NCBI Taxonomy" id="104508"/>
    <lineage>
        <taxon>Eukaryota</taxon>
        <taxon>Metazoa</taxon>
        <taxon>Ecdysozoa</taxon>
        <taxon>Arthropoda</taxon>
        <taxon>Hexapoda</taxon>
        <taxon>Insecta</taxon>
        <taxon>Pterygota</taxon>
        <taxon>Neoptera</taxon>
        <taxon>Endopterygota</taxon>
        <taxon>Lepidoptera</taxon>
        <taxon>Glossata</taxon>
        <taxon>Ditrysia</taxon>
        <taxon>Papilionoidea</taxon>
        <taxon>Nymphalidae</taxon>
        <taxon>Nymphalinae</taxon>
        <taxon>Euphydryas</taxon>
    </lineage>
</organism>
<protein>
    <recommendedName>
        <fullName evidence="9">DDE Tnp4 domain-containing protein</fullName>
    </recommendedName>
</protein>
<proteinExistence type="inferred from homology"/>
<evidence type="ECO:0000313" key="10">
    <source>
        <dbReference type="EMBL" id="CAH2097209.1"/>
    </source>
</evidence>
<sequence length="235" mass="26964">MSSDTSLSSLDEPQLRPQRQTRRRRGVPRIRPDFFQTLNDNHFKDRFQFSKESVRCIFRKVQRSILTARIKWSDCISHMLQLIALRLFATGSFQAVIGDTANVSKATVCRVIERVTTAIALLRPQYVYMPTPQQRPSVASRFHDIAGFPRIIGAVDCTHVKINSPGGNRAELYRNRKGDIGYPCLRYLMTPFLNPNTAALETYNRAQISTRNTIERCFGVLKKRYPCLHSGMQLK</sequence>
<keyword evidence="7" id="KW-0539">Nucleus</keyword>
<dbReference type="EMBL" id="CAKOGL010000017">
    <property type="protein sequence ID" value="CAH2097209.1"/>
    <property type="molecule type" value="Genomic_DNA"/>
</dbReference>
<evidence type="ECO:0000256" key="6">
    <source>
        <dbReference type="ARBA" id="ARBA00022801"/>
    </source>
</evidence>
<reference evidence="10" key="1">
    <citation type="submission" date="2022-03" db="EMBL/GenBank/DDBJ databases">
        <authorList>
            <person name="Tunstrom K."/>
        </authorList>
    </citation>
    <scope>NUCLEOTIDE SEQUENCE</scope>
</reference>
<gene>
    <name evidence="10" type="ORF">EEDITHA_LOCUS12461</name>
</gene>
<dbReference type="GO" id="GO:0016787">
    <property type="term" value="F:hydrolase activity"/>
    <property type="evidence" value="ECO:0007669"/>
    <property type="project" value="UniProtKB-KW"/>
</dbReference>
<evidence type="ECO:0000256" key="2">
    <source>
        <dbReference type="ARBA" id="ARBA00004123"/>
    </source>
</evidence>
<feature type="domain" description="DDE Tnp4" evidence="9">
    <location>
        <begin position="178"/>
        <end position="235"/>
    </location>
</feature>
<evidence type="ECO:0000256" key="7">
    <source>
        <dbReference type="ARBA" id="ARBA00023242"/>
    </source>
</evidence>
<evidence type="ECO:0000256" key="3">
    <source>
        <dbReference type="ARBA" id="ARBA00006958"/>
    </source>
</evidence>
<keyword evidence="6" id="KW-0378">Hydrolase</keyword>
<dbReference type="Pfam" id="PF13359">
    <property type="entry name" value="DDE_Tnp_4"/>
    <property type="match status" value="1"/>
</dbReference>
<comment type="cofactor">
    <cofactor evidence="1">
        <name>a divalent metal cation</name>
        <dbReference type="ChEBI" id="CHEBI:60240"/>
    </cofactor>
</comment>
<evidence type="ECO:0000256" key="4">
    <source>
        <dbReference type="ARBA" id="ARBA00022722"/>
    </source>
</evidence>
<dbReference type="PANTHER" id="PTHR22930:SF289">
    <property type="entry name" value="DDE TNP4 DOMAIN-CONTAINING PROTEIN-RELATED"/>
    <property type="match status" value="1"/>
</dbReference>
<evidence type="ECO:0000256" key="8">
    <source>
        <dbReference type="SAM" id="MobiDB-lite"/>
    </source>
</evidence>
<accession>A0AAU9UHJ8</accession>
<feature type="compositionally biased region" description="Polar residues" evidence="8">
    <location>
        <begin position="1"/>
        <end position="11"/>
    </location>
</feature>
<dbReference type="GO" id="GO:0004518">
    <property type="term" value="F:nuclease activity"/>
    <property type="evidence" value="ECO:0007669"/>
    <property type="project" value="UniProtKB-KW"/>
</dbReference>
<comment type="caution">
    <text evidence="10">The sequence shown here is derived from an EMBL/GenBank/DDBJ whole genome shotgun (WGS) entry which is preliminary data.</text>
</comment>
<evidence type="ECO:0000313" key="11">
    <source>
        <dbReference type="Proteomes" id="UP001153954"/>
    </source>
</evidence>
<dbReference type="PANTHER" id="PTHR22930">
    <property type="match status" value="1"/>
</dbReference>
<dbReference type="InterPro" id="IPR027806">
    <property type="entry name" value="HARBI1_dom"/>
</dbReference>
<dbReference type="Proteomes" id="UP001153954">
    <property type="component" value="Unassembled WGS sequence"/>
</dbReference>
<dbReference type="GO" id="GO:0046872">
    <property type="term" value="F:metal ion binding"/>
    <property type="evidence" value="ECO:0007669"/>
    <property type="project" value="UniProtKB-KW"/>
</dbReference>
<dbReference type="AlphaFoldDB" id="A0AAU9UHJ8"/>
<dbReference type="InterPro" id="IPR045249">
    <property type="entry name" value="HARBI1-like"/>
</dbReference>
<evidence type="ECO:0000259" key="9">
    <source>
        <dbReference type="Pfam" id="PF13359"/>
    </source>
</evidence>
<comment type="subcellular location">
    <subcellularLocation>
        <location evidence="2">Nucleus</location>
    </subcellularLocation>
</comment>
<keyword evidence="4" id="KW-0540">Nuclease</keyword>
<name>A0AAU9UHJ8_EUPED</name>
<evidence type="ECO:0000256" key="5">
    <source>
        <dbReference type="ARBA" id="ARBA00022723"/>
    </source>
</evidence>
<evidence type="ECO:0000256" key="1">
    <source>
        <dbReference type="ARBA" id="ARBA00001968"/>
    </source>
</evidence>
<dbReference type="GO" id="GO:0005634">
    <property type="term" value="C:nucleus"/>
    <property type="evidence" value="ECO:0007669"/>
    <property type="project" value="UniProtKB-SubCell"/>
</dbReference>
<comment type="similarity">
    <text evidence="3">Belongs to the HARBI1 family.</text>
</comment>
<keyword evidence="5" id="KW-0479">Metal-binding</keyword>